<dbReference type="NCBIfam" id="NF038032">
    <property type="entry name" value="CehA_McbA_metalo"/>
    <property type="match status" value="1"/>
</dbReference>
<evidence type="ECO:0000259" key="1">
    <source>
        <dbReference type="SMART" id="SM00481"/>
    </source>
</evidence>
<comment type="caution">
    <text evidence="2">The sequence shown here is derived from an EMBL/GenBank/DDBJ whole genome shotgun (WGS) entry which is preliminary data.</text>
</comment>
<dbReference type="EMBL" id="JAHKKG010000009">
    <property type="protein sequence ID" value="MBU2667437.1"/>
    <property type="molecule type" value="Genomic_DNA"/>
</dbReference>
<sequence length="421" mass="44757">MDQSGAVAAELPVSSSFVGHARGVSDNISRRSLLAGAGGLLVGAAVPGSAQAAPGRTSRVSRGTTLAYADLHNHTLLSDGLGEPELAYASMRSAGLDVAALTDHATDSGFTGITTAKWQQIGKLTELADQTGAFTSIRGFEWSHNHLGHVNVWGTDGFLGAGGVTSMTTVYDWLAGTTGVASFNHPGRQRERFGDFAYDPRVAEHMVALEMFNNEDDYLFEGWPQRTSPLVACLNAGWRTGLSGVADEHGFDWGKDRGKGLTGLWVTENTRAGVLAAMRARRFFASRVKGLRLDATAAGVRMGGRLPIAKGDVTFRLDLDRGPEAAGHPLRVQVLRPGPAAPEVVHLQDLDESQVVRFTVPLDVADGDWVVLRIADPNRDNATPGPIGHVSNDFALAYSSPWWLTGGSTPAKSSTRHPSGR</sequence>
<evidence type="ECO:0000313" key="2">
    <source>
        <dbReference type="EMBL" id="MBU2667437.1"/>
    </source>
</evidence>
<accession>A0ABS5YVG4</accession>
<dbReference type="Proteomes" id="UP001519654">
    <property type="component" value="Unassembled WGS sequence"/>
</dbReference>
<protein>
    <submittedName>
        <fullName evidence="2">CehA/McbA family metallohydrolase</fullName>
    </submittedName>
</protein>
<keyword evidence="3" id="KW-1185">Reference proteome</keyword>
<dbReference type="SMART" id="SM00481">
    <property type="entry name" value="POLIIIAc"/>
    <property type="match status" value="1"/>
</dbReference>
<organism evidence="2 3">
    <name type="scientific">Paractinoplanes bogorensis</name>
    <dbReference type="NCBI Taxonomy" id="1610840"/>
    <lineage>
        <taxon>Bacteria</taxon>
        <taxon>Bacillati</taxon>
        <taxon>Actinomycetota</taxon>
        <taxon>Actinomycetes</taxon>
        <taxon>Micromonosporales</taxon>
        <taxon>Micromonosporaceae</taxon>
        <taxon>Paractinoplanes</taxon>
    </lineage>
</organism>
<dbReference type="InterPro" id="IPR006311">
    <property type="entry name" value="TAT_signal"/>
</dbReference>
<feature type="domain" description="Polymerase/histidinol phosphatase N-terminal" evidence="1">
    <location>
        <begin position="69"/>
        <end position="146"/>
    </location>
</feature>
<proteinExistence type="predicted"/>
<dbReference type="Gene3D" id="3.20.20.140">
    <property type="entry name" value="Metal-dependent hydrolases"/>
    <property type="match status" value="1"/>
</dbReference>
<dbReference type="InterPro" id="IPR016195">
    <property type="entry name" value="Pol/histidinol_Pase-like"/>
</dbReference>
<evidence type="ECO:0000313" key="3">
    <source>
        <dbReference type="Proteomes" id="UP001519654"/>
    </source>
</evidence>
<reference evidence="2 3" key="1">
    <citation type="submission" date="2021-06" db="EMBL/GenBank/DDBJ databases">
        <title>Actinoplanes lichenicola sp. nov., and Actinoplanes ovalisporus sp. nov., isolated from lichen in Thailand.</title>
        <authorList>
            <person name="Saeng-In P."/>
            <person name="Kanchanasin P."/>
            <person name="Yuki M."/>
            <person name="Kudo T."/>
            <person name="Ohkuma M."/>
            <person name="Phongsopitanun W."/>
            <person name="Tanasupawat S."/>
        </authorList>
    </citation>
    <scope>NUCLEOTIDE SEQUENCE [LARGE SCALE GENOMIC DNA]</scope>
    <source>
        <strain evidence="2 3">NBRC 110975</strain>
    </source>
</reference>
<gene>
    <name evidence="2" type="ORF">KOI35_28390</name>
</gene>
<dbReference type="InterPro" id="IPR003141">
    <property type="entry name" value="Pol/His_phosphatase_N"/>
</dbReference>
<name>A0ABS5YVG4_9ACTN</name>
<dbReference type="PROSITE" id="PS51318">
    <property type="entry name" value="TAT"/>
    <property type="match status" value="1"/>
</dbReference>
<dbReference type="SUPFAM" id="SSF89550">
    <property type="entry name" value="PHP domain-like"/>
    <property type="match status" value="1"/>
</dbReference>